<sequence length="102" mass="10833">VGHALSAAVAADPELSAQRVQEICRLSLQRKLDPEHRGRAEALIEASRTGAVDAEAALLATVPSEAPADKGDRSAPRAFATWVCNGRRIDLEVDGQPISARH</sequence>
<comment type="caution">
    <text evidence="1">The sequence shown here is derived from an EMBL/GenBank/DDBJ whole genome shotgun (WGS) entry which is preliminary data.</text>
</comment>
<evidence type="ECO:0000313" key="2">
    <source>
        <dbReference type="Proteomes" id="UP000654075"/>
    </source>
</evidence>
<dbReference type="Proteomes" id="UP000654075">
    <property type="component" value="Unassembled WGS sequence"/>
</dbReference>
<protein>
    <submittedName>
        <fullName evidence="1">Uncharacterized protein</fullName>
    </submittedName>
</protein>
<organism evidence="1 2">
    <name type="scientific">Polarella glacialis</name>
    <name type="common">Dinoflagellate</name>
    <dbReference type="NCBI Taxonomy" id="89957"/>
    <lineage>
        <taxon>Eukaryota</taxon>
        <taxon>Sar</taxon>
        <taxon>Alveolata</taxon>
        <taxon>Dinophyceae</taxon>
        <taxon>Suessiales</taxon>
        <taxon>Suessiaceae</taxon>
        <taxon>Polarella</taxon>
    </lineage>
</organism>
<dbReference type="AlphaFoldDB" id="A0A813EJT8"/>
<proteinExistence type="predicted"/>
<name>A0A813EJT8_POLGL</name>
<reference evidence="1" key="1">
    <citation type="submission" date="2021-02" db="EMBL/GenBank/DDBJ databases">
        <authorList>
            <person name="Dougan E. K."/>
            <person name="Rhodes N."/>
            <person name="Thang M."/>
            <person name="Chan C."/>
        </authorList>
    </citation>
    <scope>NUCLEOTIDE SEQUENCE</scope>
</reference>
<keyword evidence="2" id="KW-1185">Reference proteome</keyword>
<dbReference type="EMBL" id="CAJNNV010009907">
    <property type="protein sequence ID" value="CAE8597944.1"/>
    <property type="molecule type" value="Genomic_DNA"/>
</dbReference>
<evidence type="ECO:0000313" key="1">
    <source>
        <dbReference type="EMBL" id="CAE8597944.1"/>
    </source>
</evidence>
<gene>
    <name evidence="1" type="ORF">PGLA1383_LOCUS16364</name>
</gene>
<feature type="non-terminal residue" evidence="1">
    <location>
        <position position="102"/>
    </location>
</feature>
<feature type="non-terminal residue" evidence="1">
    <location>
        <position position="1"/>
    </location>
</feature>
<accession>A0A813EJT8</accession>